<organism evidence="2 3">
    <name type="scientific">Lolium multiflorum</name>
    <name type="common">Italian ryegrass</name>
    <name type="synonym">Lolium perenne subsp. multiflorum</name>
    <dbReference type="NCBI Taxonomy" id="4521"/>
    <lineage>
        <taxon>Eukaryota</taxon>
        <taxon>Viridiplantae</taxon>
        <taxon>Streptophyta</taxon>
        <taxon>Embryophyta</taxon>
        <taxon>Tracheophyta</taxon>
        <taxon>Spermatophyta</taxon>
        <taxon>Magnoliopsida</taxon>
        <taxon>Liliopsida</taxon>
        <taxon>Poales</taxon>
        <taxon>Poaceae</taxon>
        <taxon>BOP clade</taxon>
        <taxon>Pooideae</taxon>
        <taxon>Poodae</taxon>
        <taxon>Poeae</taxon>
        <taxon>Poeae Chloroplast Group 2 (Poeae type)</taxon>
        <taxon>Loliodinae</taxon>
        <taxon>Loliinae</taxon>
        <taxon>Lolium</taxon>
    </lineage>
</organism>
<gene>
    <name evidence="2" type="ORF">QYE76_006814</name>
</gene>
<dbReference type="NCBIfam" id="TIGR01640">
    <property type="entry name" value="F_box_assoc_1"/>
    <property type="match status" value="1"/>
</dbReference>
<sequence>MTADDANGAATACLPSDVLANVFLRLPASDLRRFRRVCKEWRQVISDPVFINEHMEHGPWALTHTIVFFHGRIGADQDSTEAHNGQGFLFDEHWRLVATFTAGPSEEMVGTCNGLLCFLDVHHGAINVVEPFTGERLALPLPPETEKLDVRDAYCFGFDSSSRRFKIFHQGLFWHADNTTEQDMYVYTIGDGGESWRSVQVAGAAAEPGVLLRNNGLVFADGTFYSYAVPEMADGLVQVACFDLATEEVTSERVTDFVQADDEQTEILVMTDSDARVCVMTLGAFGKWDMFFKGDGGQGTQNSRSGVELSDGRHLALPQTLQRGHLLLEDRRGGGMYAHPVPSAMDNKLAPGKQLLKIRKEEEEEDKEPGKIDRPGLFVPAMVNQEPEIVEAVPYQWHNTGVVTFCYALPLSPAPLARRCGLPSKSVANSCLQVDHDLAA</sequence>
<dbReference type="Proteomes" id="UP001231189">
    <property type="component" value="Unassembled WGS sequence"/>
</dbReference>
<dbReference type="Pfam" id="PF00646">
    <property type="entry name" value="F-box"/>
    <property type="match status" value="1"/>
</dbReference>
<dbReference type="AlphaFoldDB" id="A0AAD8RWK9"/>
<evidence type="ECO:0000259" key="1">
    <source>
        <dbReference type="PROSITE" id="PS50181"/>
    </source>
</evidence>
<accession>A0AAD8RWK9</accession>
<dbReference type="SMART" id="SM00256">
    <property type="entry name" value="FBOX"/>
    <property type="match status" value="1"/>
</dbReference>
<dbReference type="PANTHER" id="PTHR31672">
    <property type="entry name" value="BNACNNG10540D PROTEIN"/>
    <property type="match status" value="1"/>
</dbReference>
<dbReference type="InterPro" id="IPR036047">
    <property type="entry name" value="F-box-like_dom_sf"/>
</dbReference>
<comment type="caution">
    <text evidence="2">The sequence shown here is derived from an EMBL/GenBank/DDBJ whole genome shotgun (WGS) entry which is preliminary data.</text>
</comment>
<reference evidence="2" key="1">
    <citation type="submission" date="2023-07" db="EMBL/GenBank/DDBJ databases">
        <title>A chromosome-level genome assembly of Lolium multiflorum.</title>
        <authorList>
            <person name="Chen Y."/>
            <person name="Copetti D."/>
            <person name="Kolliker R."/>
            <person name="Studer B."/>
        </authorList>
    </citation>
    <scope>NUCLEOTIDE SEQUENCE</scope>
    <source>
        <strain evidence="2">02402/16</strain>
        <tissue evidence="2">Leaf</tissue>
    </source>
</reference>
<dbReference type="InterPro" id="IPR017451">
    <property type="entry name" value="F-box-assoc_interact_dom"/>
</dbReference>
<keyword evidence="3" id="KW-1185">Reference proteome</keyword>
<protein>
    <recommendedName>
        <fullName evidence="1">F-box domain-containing protein</fullName>
    </recommendedName>
</protein>
<feature type="domain" description="F-box" evidence="1">
    <location>
        <begin position="8"/>
        <end position="54"/>
    </location>
</feature>
<dbReference type="SUPFAM" id="SSF81383">
    <property type="entry name" value="F-box domain"/>
    <property type="match status" value="1"/>
</dbReference>
<dbReference type="EMBL" id="JAUUTY010000005">
    <property type="protein sequence ID" value="KAK1632499.1"/>
    <property type="molecule type" value="Genomic_DNA"/>
</dbReference>
<evidence type="ECO:0000313" key="3">
    <source>
        <dbReference type="Proteomes" id="UP001231189"/>
    </source>
</evidence>
<proteinExistence type="predicted"/>
<dbReference type="Pfam" id="PF08268">
    <property type="entry name" value="FBA_3"/>
    <property type="match status" value="1"/>
</dbReference>
<dbReference type="InterPro" id="IPR001810">
    <property type="entry name" value="F-box_dom"/>
</dbReference>
<name>A0AAD8RWK9_LOLMU</name>
<dbReference type="PROSITE" id="PS50181">
    <property type="entry name" value="FBOX"/>
    <property type="match status" value="1"/>
</dbReference>
<evidence type="ECO:0000313" key="2">
    <source>
        <dbReference type="EMBL" id="KAK1632499.1"/>
    </source>
</evidence>
<dbReference type="CDD" id="cd22157">
    <property type="entry name" value="F-box_AtFBW1-like"/>
    <property type="match status" value="1"/>
</dbReference>
<dbReference type="InterPro" id="IPR013187">
    <property type="entry name" value="F-box-assoc_dom_typ3"/>
</dbReference>
<dbReference type="Gene3D" id="1.20.1280.50">
    <property type="match status" value="1"/>
</dbReference>
<dbReference type="InterPro" id="IPR050796">
    <property type="entry name" value="SCF_F-box_component"/>
</dbReference>
<dbReference type="PANTHER" id="PTHR31672:SF13">
    <property type="entry name" value="F-BOX PROTEIN CPR30-LIKE"/>
    <property type="match status" value="1"/>
</dbReference>